<keyword evidence="5" id="KW-0057">Aromatic amino acid biosynthesis</keyword>
<evidence type="ECO:0000313" key="14">
    <source>
        <dbReference type="Proteomes" id="UP000076717"/>
    </source>
</evidence>
<evidence type="ECO:0000256" key="2">
    <source>
        <dbReference type="ARBA" id="ARBA00013147"/>
    </source>
</evidence>
<dbReference type="InterPro" id="IPR045865">
    <property type="entry name" value="ACT-like_dom_sf"/>
</dbReference>
<accession>A0A162GH64</accession>
<dbReference type="NCBIfam" id="NF008865">
    <property type="entry name" value="PRK11898.1"/>
    <property type="match status" value="1"/>
</dbReference>
<dbReference type="Gene3D" id="3.30.70.260">
    <property type="match status" value="1"/>
</dbReference>
<keyword evidence="7 12" id="KW-0456">Lyase</keyword>
<dbReference type="PANTHER" id="PTHR21022">
    <property type="entry name" value="PREPHENATE DEHYDRATASE P PROTEIN"/>
    <property type="match status" value="1"/>
</dbReference>
<dbReference type="InterPro" id="IPR008242">
    <property type="entry name" value="Chor_mutase/pphenate_deHydtase"/>
</dbReference>
<evidence type="ECO:0000256" key="5">
    <source>
        <dbReference type="ARBA" id="ARBA00023141"/>
    </source>
</evidence>
<dbReference type="PANTHER" id="PTHR21022:SF19">
    <property type="entry name" value="PREPHENATE DEHYDRATASE-RELATED"/>
    <property type="match status" value="1"/>
</dbReference>
<dbReference type="PROSITE" id="PS51671">
    <property type="entry name" value="ACT"/>
    <property type="match status" value="1"/>
</dbReference>
<feature type="domain" description="ACT" evidence="11">
    <location>
        <begin position="204"/>
        <end position="282"/>
    </location>
</feature>
<evidence type="ECO:0000313" key="12">
    <source>
        <dbReference type="EMBL" id="KZX21049.1"/>
    </source>
</evidence>
<dbReference type="Pfam" id="PF01842">
    <property type="entry name" value="ACT"/>
    <property type="match status" value="1"/>
</dbReference>
<evidence type="ECO:0000256" key="6">
    <source>
        <dbReference type="ARBA" id="ARBA00023222"/>
    </source>
</evidence>
<dbReference type="EMBL" id="CP047186">
    <property type="protein sequence ID" value="QHC56336.1"/>
    <property type="molecule type" value="Genomic_DNA"/>
</dbReference>
<evidence type="ECO:0000256" key="8">
    <source>
        <dbReference type="ARBA" id="ARBA00047848"/>
    </source>
</evidence>
<dbReference type="RefSeq" id="WP_068211089.1">
    <property type="nucleotide sequence ID" value="NZ_CP047186.1"/>
</dbReference>
<dbReference type="PROSITE" id="PS51171">
    <property type="entry name" value="PREPHENATE_DEHYDR_3"/>
    <property type="match status" value="1"/>
</dbReference>
<evidence type="ECO:0000256" key="1">
    <source>
        <dbReference type="ARBA" id="ARBA00004741"/>
    </source>
</evidence>
<evidence type="ECO:0000259" key="11">
    <source>
        <dbReference type="PROSITE" id="PS51671"/>
    </source>
</evidence>
<protein>
    <recommendedName>
        <fullName evidence="3">Prephenate dehydratase</fullName>
        <ecNumber evidence="2">4.2.1.51</ecNumber>
    </recommendedName>
</protein>
<evidence type="ECO:0000313" key="15">
    <source>
        <dbReference type="Proteomes" id="UP000465031"/>
    </source>
</evidence>
<dbReference type="SUPFAM" id="SSF53850">
    <property type="entry name" value="Periplasmic binding protein-like II"/>
    <property type="match status" value="1"/>
</dbReference>
<reference evidence="13" key="2">
    <citation type="submission" date="2019-12" db="EMBL/GenBank/DDBJ databases">
        <title>Complete and Draft Genome Sequences of New Strains and Members of Some Known Species of the Genus Rathayibacter isolated from Plants.</title>
        <authorList>
            <person name="Tarlachkov S.V."/>
            <person name="Starodumova I.P."/>
            <person name="Dorofeeva L.V."/>
            <person name="Prisyazhnaya N.V."/>
            <person name="Leyn S.A."/>
            <person name="Zlamal J.E."/>
            <person name="Elane M.L."/>
            <person name="Osterman A.L."/>
            <person name="Nadler S.A."/>
            <person name="Subbotin S.A."/>
            <person name="Evtushenko L.I."/>
        </authorList>
    </citation>
    <scope>NUCLEOTIDE SEQUENCE</scope>
    <source>
        <strain evidence="13">VKM Ac-2761</strain>
    </source>
</reference>
<reference evidence="15" key="3">
    <citation type="submission" date="2019-12" db="EMBL/GenBank/DDBJ databases">
        <title>Complete and draft genome sequences of new strains and members of some known species of the genus Rathayibacter isolated from plants.</title>
        <authorList>
            <person name="Tarlachkov S.V."/>
            <person name="Starodumova I.P."/>
            <person name="Dorofeeva L.V."/>
            <person name="Prisyazhnaya N.V."/>
            <person name="Leyn S."/>
            <person name="Zlamal J."/>
            <person name="Elan M."/>
            <person name="Osterman A.L."/>
            <person name="Nadler S."/>
            <person name="Subbotin S.A."/>
            <person name="Evtushenko L.I."/>
        </authorList>
    </citation>
    <scope>NUCLEOTIDE SEQUENCE [LARGE SCALE GENOMIC DNA]</scope>
    <source>
        <strain evidence="15">VKM Ac-2761</strain>
    </source>
</reference>
<dbReference type="FunFam" id="3.30.70.260:FF:000012">
    <property type="entry name" value="Prephenate dehydratase"/>
    <property type="match status" value="1"/>
</dbReference>
<evidence type="ECO:0000256" key="4">
    <source>
        <dbReference type="ARBA" id="ARBA00022605"/>
    </source>
</evidence>
<proteinExistence type="predicted"/>
<evidence type="ECO:0000256" key="7">
    <source>
        <dbReference type="ARBA" id="ARBA00023239"/>
    </source>
</evidence>
<dbReference type="OrthoDB" id="9802281at2"/>
<dbReference type="AlphaFoldDB" id="A0A162GH64"/>
<evidence type="ECO:0000256" key="9">
    <source>
        <dbReference type="PIRSR" id="PIRSR001500-2"/>
    </source>
</evidence>
<dbReference type="Proteomes" id="UP000076717">
    <property type="component" value="Unassembled WGS sequence"/>
</dbReference>
<evidence type="ECO:0000313" key="13">
    <source>
        <dbReference type="EMBL" id="QHC56336.1"/>
    </source>
</evidence>
<dbReference type="GO" id="GO:0004664">
    <property type="term" value="F:prephenate dehydratase activity"/>
    <property type="evidence" value="ECO:0007669"/>
    <property type="project" value="UniProtKB-EC"/>
</dbReference>
<dbReference type="EC" id="4.2.1.51" evidence="2"/>
<comment type="pathway">
    <text evidence="1">Amino-acid biosynthesis; L-phenylalanine biosynthesis; phenylpyruvate from prephenate: step 1/1.</text>
</comment>
<gene>
    <name evidence="12" type="primary">pheA</name>
    <name evidence="12" type="ORF">ACH61_01833</name>
    <name evidence="13" type="ORF">GSU10_12300</name>
</gene>
<sequence length="319" mass="34402">MPDTAAATRAYSYLGPRGTFTEAALAQVPEARGQHWHSVANVGEALNDLVSGRSDGAVIAIENSVEGGVTATQDALARIPGLRIVGEYLVPVSFILVGRPGARLEEVRTVAAHPVAYGQCRVWLDREIPSHEHLPASSNVQATVDLLGGSPAQAAIAPPGIVAHHDVSVLAERIGDNPDAVTRFVHVSRSRALPEPTGADKTSVIAELPADEPGALLDLLEQFATRGVNLSMIQSRPIGDALGRYRFVIDLDGHVQDERVADALMGVRRFSPEVIFLGSYPRADRRPVTSVRRYDDEVFIEARDWLRGILAHEPEVDDD</sequence>
<dbReference type="KEGG" id="rte:GSU10_12300"/>
<reference evidence="12 14" key="1">
    <citation type="submission" date="2015-08" db="EMBL/GenBank/DDBJ databases">
        <title>Draft Genome Sequence of Rathayibacter sp. Strain VKM Ac-2596 Isolated from Leaf Gall Induced by Plant-Parasitic Nematodes.</title>
        <authorList>
            <person name="Vasilenko O.V."/>
            <person name="Starodumova I.P."/>
            <person name="Tarlachkov S.V."/>
            <person name="Dorofeeva L.V."/>
            <person name="Evtushenko L.I."/>
        </authorList>
    </citation>
    <scope>NUCLEOTIDE SEQUENCE [LARGE SCALE GENOMIC DNA]</scope>
    <source>
        <strain evidence="12 14">VKM Ac-2596</strain>
    </source>
</reference>
<dbReference type="GO" id="GO:0009094">
    <property type="term" value="P:L-phenylalanine biosynthetic process"/>
    <property type="evidence" value="ECO:0007669"/>
    <property type="project" value="UniProtKB-UniPathway"/>
</dbReference>
<dbReference type="CDD" id="cd13632">
    <property type="entry name" value="PBP2_Aa-PDT_like"/>
    <property type="match status" value="1"/>
</dbReference>
<organism evidence="12 14">
    <name type="scientific">Rathayibacter tanaceti</name>
    <dbReference type="NCBI Taxonomy" id="1671680"/>
    <lineage>
        <taxon>Bacteria</taxon>
        <taxon>Bacillati</taxon>
        <taxon>Actinomycetota</taxon>
        <taxon>Actinomycetes</taxon>
        <taxon>Micrococcales</taxon>
        <taxon>Microbacteriaceae</taxon>
        <taxon>Rathayibacter</taxon>
    </lineage>
</organism>
<dbReference type="Gene3D" id="3.40.190.10">
    <property type="entry name" value="Periplasmic binding protein-like II"/>
    <property type="match status" value="2"/>
</dbReference>
<dbReference type="Pfam" id="PF00800">
    <property type="entry name" value="PDT"/>
    <property type="match status" value="1"/>
</dbReference>
<comment type="catalytic activity">
    <reaction evidence="8">
        <text>prephenate + H(+) = 3-phenylpyruvate + CO2 + H2O</text>
        <dbReference type="Rhea" id="RHEA:21648"/>
        <dbReference type="ChEBI" id="CHEBI:15377"/>
        <dbReference type="ChEBI" id="CHEBI:15378"/>
        <dbReference type="ChEBI" id="CHEBI:16526"/>
        <dbReference type="ChEBI" id="CHEBI:18005"/>
        <dbReference type="ChEBI" id="CHEBI:29934"/>
        <dbReference type="EC" id="4.2.1.51"/>
    </reaction>
</comment>
<dbReference type="UniPathway" id="UPA00121">
    <property type="reaction ID" value="UER00345"/>
</dbReference>
<keyword evidence="14" id="KW-1185">Reference proteome</keyword>
<dbReference type="Proteomes" id="UP000465031">
    <property type="component" value="Chromosome"/>
</dbReference>
<dbReference type="GO" id="GO:0005737">
    <property type="term" value="C:cytoplasm"/>
    <property type="evidence" value="ECO:0007669"/>
    <property type="project" value="TreeGrafter"/>
</dbReference>
<dbReference type="CDD" id="cd04905">
    <property type="entry name" value="ACT_CM-PDT"/>
    <property type="match status" value="1"/>
</dbReference>
<dbReference type="SUPFAM" id="SSF55021">
    <property type="entry name" value="ACT-like"/>
    <property type="match status" value="1"/>
</dbReference>
<dbReference type="EMBL" id="LIIN01000057">
    <property type="protein sequence ID" value="KZX21049.1"/>
    <property type="molecule type" value="Genomic_DNA"/>
</dbReference>
<evidence type="ECO:0000259" key="10">
    <source>
        <dbReference type="PROSITE" id="PS51171"/>
    </source>
</evidence>
<evidence type="ECO:0000256" key="3">
    <source>
        <dbReference type="ARBA" id="ARBA00021872"/>
    </source>
</evidence>
<dbReference type="InterPro" id="IPR002912">
    <property type="entry name" value="ACT_dom"/>
</dbReference>
<keyword evidence="4" id="KW-0028">Amino-acid biosynthesis</keyword>
<feature type="site" description="Essential for prephenate dehydratase activity" evidence="9">
    <location>
        <position position="182"/>
    </location>
</feature>
<keyword evidence="6" id="KW-0584">Phenylalanine biosynthesis</keyword>
<dbReference type="InterPro" id="IPR001086">
    <property type="entry name" value="Preph_deHydtase"/>
</dbReference>
<feature type="domain" description="Prephenate dehydratase" evidence="10">
    <location>
        <begin position="10"/>
        <end position="189"/>
    </location>
</feature>
<dbReference type="PATRIC" id="fig|1671680.3.peg.1950"/>
<name>A0A162GH64_9MICO</name>
<dbReference type="PIRSF" id="PIRSF001500">
    <property type="entry name" value="Chor_mut_pdt_Ppr"/>
    <property type="match status" value="1"/>
</dbReference>